<organism evidence="2 3">
    <name type="scientific">Thiorhodovibrio winogradskyi</name>
    <dbReference type="NCBI Taxonomy" id="77007"/>
    <lineage>
        <taxon>Bacteria</taxon>
        <taxon>Pseudomonadati</taxon>
        <taxon>Pseudomonadota</taxon>
        <taxon>Gammaproteobacteria</taxon>
        <taxon>Chromatiales</taxon>
        <taxon>Chromatiaceae</taxon>
        <taxon>Thiorhodovibrio</taxon>
    </lineage>
</organism>
<evidence type="ECO:0000313" key="2">
    <source>
        <dbReference type="EMBL" id="WPL18736.1"/>
    </source>
</evidence>
<dbReference type="EMBL" id="CP121472">
    <property type="protein sequence ID" value="WPL18736.1"/>
    <property type="molecule type" value="Genomic_DNA"/>
</dbReference>
<protein>
    <recommendedName>
        <fullName evidence="4">Restriction endonuclease domain-containing protein</fullName>
    </recommendedName>
</protein>
<evidence type="ECO:0000313" key="3">
    <source>
        <dbReference type="Proteomes" id="UP001432180"/>
    </source>
</evidence>
<feature type="region of interest" description="Disordered" evidence="1">
    <location>
        <begin position="243"/>
        <end position="262"/>
    </location>
</feature>
<sequence length="281" mass="32328">MPPLQPRLHTRSTSPARALPSAGFEPQEAIRAARARLRALPHPPEHYDGIPYYDHELDMPQSTAHAEMVHDFGNFLRQVASAAALRVLSDNPIWYWIAETSEQKPFYPDYALAEPVDPSRITALELRLVVELVSTATLAKEQKDTVRMRELNAANGVPEFLLLYPEPEDSRALRWFSLDDTNGGYREWPAPDDRRYRSQTIPGLEIEVLPSEAWQLGRKVRLWYRGDRLPALDEAVWQAEQAMRQAEQERRERESAERQFEQARAENERLLARLREAGLAP</sequence>
<proteinExistence type="predicted"/>
<reference evidence="2 3" key="1">
    <citation type="journal article" date="2023" name="Microorganisms">
        <title>Thiorhodovibrio frisius and Trv. litoralis spp. nov., Two Novel Members from a Clade of Fastidious Purple Sulfur Bacteria That Exhibit Unique Red-Shifted Light-Harvesting Capabilities.</title>
        <authorList>
            <person name="Methner A."/>
            <person name="Kuzyk S.B."/>
            <person name="Petersen J."/>
            <person name="Bauer S."/>
            <person name="Brinkmann H."/>
            <person name="Sichau K."/>
            <person name="Wanner G."/>
            <person name="Wolf J."/>
            <person name="Neumann-Schaal M."/>
            <person name="Henke P."/>
            <person name="Tank M."/>
            <person name="Sproer C."/>
            <person name="Bunk B."/>
            <person name="Overmann J."/>
        </authorList>
    </citation>
    <scope>NUCLEOTIDE SEQUENCE [LARGE SCALE GENOMIC DNA]</scope>
    <source>
        <strain evidence="2 3">DSM 6702</strain>
    </source>
</reference>
<dbReference type="RefSeq" id="WP_328984481.1">
    <property type="nucleotide sequence ID" value="NZ_CP121472.1"/>
</dbReference>
<dbReference type="Proteomes" id="UP001432180">
    <property type="component" value="Chromosome"/>
</dbReference>
<accession>A0ABZ0SF51</accession>
<feature type="compositionally biased region" description="Basic and acidic residues" evidence="1">
    <location>
        <begin position="246"/>
        <end position="262"/>
    </location>
</feature>
<dbReference type="Gene3D" id="3.90.1570.10">
    <property type="entry name" value="tt1808, chain A"/>
    <property type="match status" value="1"/>
</dbReference>
<evidence type="ECO:0008006" key="4">
    <source>
        <dbReference type="Google" id="ProtNLM"/>
    </source>
</evidence>
<gene>
    <name evidence="2" type="ORF">Thiowin_03824</name>
</gene>
<feature type="region of interest" description="Disordered" evidence="1">
    <location>
        <begin position="1"/>
        <end position="24"/>
    </location>
</feature>
<dbReference type="InterPro" id="IPR012296">
    <property type="entry name" value="Nuclease_put_TT1808"/>
</dbReference>
<keyword evidence="3" id="KW-1185">Reference proteome</keyword>
<name>A0ABZ0SF51_9GAMM</name>
<evidence type="ECO:0000256" key="1">
    <source>
        <dbReference type="SAM" id="MobiDB-lite"/>
    </source>
</evidence>